<dbReference type="AlphaFoldDB" id="A0AAV2DXM3"/>
<evidence type="ECO:0000313" key="3">
    <source>
        <dbReference type="Proteomes" id="UP001497516"/>
    </source>
</evidence>
<evidence type="ECO:0000313" key="2">
    <source>
        <dbReference type="EMBL" id="CAL1378085.1"/>
    </source>
</evidence>
<proteinExistence type="predicted"/>
<feature type="region of interest" description="Disordered" evidence="1">
    <location>
        <begin position="1"/>
        <end position="94"/>
    </location>
</feature>
<reference evidence="2 3" key="1">
    <citation type="submission" date="2024-04" db="EMBL/GenBank/DDBJ databases">
        <authorList>
            <person name="Fracassetti M."/>
        </authorList>
    </citation>
    <scope>NUCLEOTIDE SEQUENCE [LARGE SCALE GENOMIC DNA]</scope>
</reference>
<accession>A0AAV2DXM3</accession>
<sequence length="121" mass="13189">MDLVQENQKNAPPKASLSNPSRSFPPEKFPPVNVLFKAASSPSNRPGRENNPPLGLVSNLPPCQGTPGHNVPAQSSHFRSTVPPSPSEYSTSDSSPFDCLCNFFFFVFCPPVTYQTHGTRQ</sequence>
<protein>
    <submittedName>
        <fullName evidence="2">Uncharacterized protein</fullName>
    </submittedName>
</protein>
<organism evidence="2 3">
    <name type="scientific">Linum trigynum</name>
    <dbReference type="NCBI Taxonomy" id="586398"/>
    <lineage>
        <taxon>Eukaryota</taxon>
        <taxon>Viridiplantae</taxon>
        <taxon>Streptophyta</taxon>
        <taxon>Embryophyta</taxon>
        <taxon>Tracheophyta</taxon>
        <taxon>Spermatophyta</taxon>
        <taxon>Magnoliopsida</taxon>
        <taxon>eudicotyledons</taxon>
        <taxon>Gunneridae</taxon>
        <taxon>Pentapetalae</taxon>
        <taxon>rosids</taxon>
        <taxon>fabids</taxon>
        <taxon>Malpighiales</taxon>
        <taxon>Linaceae</taxon>
        <taxon>Linum</taxon>
    </lineage>
</organism>
<dbReference type="Proteomes" id="UP001497516">
    <property type="component" value="Chromosome 3"/>
</dbReference>
<keyword evidence="3" id="KW-1185">Reference proteome</keyword>
<gene>
    <name evidence="2" type="ORF">LTRI10_LOCUS19691</name>
</gene>
<name>A0AAV2DXM3_9ROSI</name>
<evidence type="ECO:0000256" key="1">
    <source>
        <dbReference type="SAM" id="MobiDB-lite"/>
    </source>
</evidence>
<feature type="compositionally biased region" description="Polar residues" evidence="1">
    <location>
        <begin position="1"/>
        <end position="22"/>
    </location>
</feature>
<dbReference type="EMBL" id="OZ034816">
    <property type="protein sequence ID" value="CAL1378085.1"/>
    <property type="molecule type" value="Genomic_DNA"/>
</dbReference>